<dbReference type="AlphaFoldDB" id="A0A834HQD7"/>
<name>A0A834HQD7_RHYFE</name>
<evidence type="ECO:0000313" key="2">
    <source>
        <dbReference type="EMBL" id="KAF7265533.1"/>
    </source>
</evidence>
<comment type="caution">
    <text evidence="2">The sequence shown here is derived from an EMBL/GenBank/DDBJ whole genome shotgun (WGS) entry which is preliminary data.</text>
</comment>
<dbReference type="EMBL" id="JAACXV010014609">
    <property type="protein sequence ID" value="KAF7265533.1"/>
    <property type="molecule type" value="Genomic_DNA"/>
</dbReference>
<proteinExistence type="predicted"/>
<gene>
    <name evidence="2" type="ORF">GWI33_021068</name>
</gene>
<reference evidence="2" key="1">
    <citation type="submission" date="2020-08" db="EMBL/GenBank/DDBJ databases">
        <title>Genome sequencing and assembly of the red palm weevil Rhynchophorus ferrugineus.</title>
        <authorList>
            <person name="Dias G.B."/>
            <person name="Bergman C.M."/>
            <person name="Manee M."/>
        </authorList>
    </citation>
    <scope>NUCLEOTIDE SEQUENCE</scope>
    <source>
        <strain evidence="2">AA-2017</strain>
        <tissue evidence="2">Whole larva</tissue>
    </source>
</reference>
<protein>
    <submittedName>
        <fullName evidence="2">Uncharacterized protein</fullName>
    </submittedName>
</protein>
<evidence type="ECO:0000313" key="3">
    <source>
        <dbReference type="Proteomes" id="UP000625711"/>
    </source>
</evidence>
<keyword evidence="3" id="KW-1185">Reference proteome</keyword>
<feature type="compositionally biased region" description="Basic and acidic residues" evidence="1">
    <location>
        <begin position="8"/>
        <end position="17"/>
    </location>
</feature>
<feature type="region of interest" description="Disordered" evidence="1">
    <location>
        <begin position="1"/>
        <end position="26"/>
    </location>
</feature>
<accession>A0A834HQD7</accession>
<evidence type="ECO:0000256" key="1">
    <source>
        <dbReference type="SAM" id="MobiDB-lite"/>
    </source>
</evidence>
<sequence length="92" mass="9952">MSTEDDSDRFPDRRVENKPGYNSIRIEGNGGNIAKVKDRVKGRATTAVRFTAETGGRGAVERGDGTAVHDLLRVGDVSAKHENLLGLTLDEN</sequence>
<organism evidence="2 3">
    <name type="scientific">Rhynchophorus ferrugineus</name>
    <name type="common">Red palm weevil</name>
    <name type="synonym">Curculio ferrugineus</name>
    <dbReference type="NCBI Taxonomy" id="354439"/>
    <lineage>
        <taxon>Eukaryota</taxon>
        <taxon>Metazoa</taxon>
        <taxon>Ecdysozoa</taxon>
        <taxon>Arthropoda</taxon>
        <taxon>Hexapoda</taxon>
        <taxon>Insecta</taxon>
        <taxon>Pterygota</taxon>
        <taxon>Neoptera</taxon>
        <taxon>Endopterygota</taxon>
        <taxon>Coleoptera</taxon>
        <taxon>Polyphaga</taxon>
        <taxon>Cucujiformia</taxon>
        <taxon>Curculionidae</taxon>
        <taxon>Dryophthorinae</taxon>
        <taxon>Rhynchophorus</taxon>
    </lineage>
</organism>
<dbReference type="Proteomes" id="UP000625711">
    <property type="component" value="Unassembled WGS sequence"/>
</dbReference>